<name>A0A3G7TYN9_9PSED</name>
<dbReference type="PANTHER" id="PTHR34714:SF2">
    <property type="entry name" value="EGF-LIKE DOMAIN-CONTAINING PROTEIN"/>
    <property type="match status" value="1"/>
</dbReference>
<organism evidence="2 3">
    <name type="scientific">Pseudomonas chlororaphis</name>
    <dbReference type="NCBI Taxonomy" id="587753"/>
    <lineage>
        <taxon>Bacteria</taxon>
        <taxon>Pseudomonadati</taxon>
        <taxon>Pseudomonadota</taxon>
        <taxon>Gammaproteobacteria</taxon>
        <taxon>Pseudomonadales</taxon>
        <taxon>Pseudomonadaceae</taxon>
        <taxon>Pseudomonas</taxon>
    </lineage>
</organism>
<evidence type="ECO:0008006" key="4">
    <source>
        <dbReference type="Google" id="ProtNLM"/>
    </source>
</evidence>
<evidence type="ECO:0000313" key="2">
    <source>
        <dbReference type="EMBL" id="AZE51336.1"/>
    </source>
</evidence>
<dbReference type="PANTHER" id="PTHR34714">
    <property type="entry name" value="EGF-LIKE DOMAIN-CONTAINING PROTEIN"/>
    <property type="match status" value="1"/>
</dbReference>
<reference evidence="2 3" key="1">
    <citation type="submission" date="2018-03" db="EMBL/GenBank/DDBJ databases">
        <title>Diversity of phytobeneficial traits revealed by whole-genome analysis of worldwide-isolated phenazine-producing Pseudomonas spp.</title>
        <authorList>
            <person name="Biessy A."/>
            <person name="Novinscak A."/>
            <person name="Blom J."/>
            <person name="Leger G."/>
            <person name="Thomashow L.S."/>
            <person name="Cazorla F.M."/>
            <person name="Josic D."/>
            <person name="Filion M."/>
        </authorList>
    </citation>
    <scope>NUCLEOTIDE SEQUENCE [LARGE SCALE GENOMIC DNA]</scope>
    <source>
        <strain evidence="2 3">B25</strain>
    </source>
</reference>
<feature type="coiled-coil region" evidence="1">
    <location>
        <begin position="677"/>
        <end position="711"/>
    </location>
</feature>
<keyword evidence="1" id="KW-0175">Coiled coil</keyword>
<dbReference type="Proteomes" id="UP000268048">
    <property type="component" value="Chromosome"/>
</dbReference>
<evidence type="ECO:0000256" key="1">
    <source>
        <dbReference type="SAM" id="Coils"/>
    </source>
</evidence>
<accession>A0A3G7TYN9</accession>
<sequence length="1675" mass="183758">MKTSSIRIGFSTNLIDGLNPDWQPQSGKLDILYPAAKQSMELKDIVWPTTRGQWSFPDITLHENAASLLNELIPYQVVAPSSDVDTPGIGAGALLCGAQGSEASLDQLSNAIGVDLTNAEHRYALVKLRRIDGTDTHSSAASGILVHARPRQPDPSYGLHDDFVSNSTKLPHAGRSRLQDYGSQLSEDKATTVLNSFSEYGTHYVSSVEVGDTILQVFAYSPEKFEPIKKAYADGTGNPLSGPGSQNFVQFTTNSHTGVFGYVEQYGAIICLSNADVFNTTLRNDDWLDSTWSRKNSVFALFNKHPKLSLIDLQDKFTEQAPVSVTLACLSVMLEQKRGLLWQRIFKGAMVQKYRDSIQANFAIYDKRDFVSMLPQDTAGLVSYIATPTINVYKTRLDLTSIQFVAAEEVKDFTVLANVLSVTSSVPVAIPGGNINLFAQVLDMRVQGQPRCLQLADDAFDSLQLACDEFLGALVVRNQSGTRYDVIVDGLRFGLNGSGPTAKPVIASDVRVLPPASTVPKLIDSLQFSMTFAEAVLSNQSGCPNDKIQGFVRKYLIWLSKFVPAESSDPEVLALRVRAMDLAHYVTDSAYGSFVPILPYTDYQPYAQSILDYLDRIQLQLAANQQKIDNRRTNELIIDVGKTLNQNIIETGQLIGDIIDANAEQQKDLEGYYDALIKQGHAEADSQQSKLNELKAQLLEAQGEVGQAVQQYKSAVEQWKTMEAIKFGLQVAIDLFSLGAAIIAPGSSLTLVKELARLAQLIQKTLNVLNAGLKLYSDSAAGVKGLKDAQGTLDALDDAQFGNPSLLSWDDLNTEFSTVIDSGPDAPDVKQATLVLKAAFSTMVQRGKAVITAQSSLYQIQREIYTNQLQKDLNTKQATRLKALQDKLKPAQISDLDRSSIDLVGLTGELAFVQNQMLAILAKAFLAQDQALQYAYLQPATPITSFSLLKFSAAVVAQNANTIQAKSALAPYLPTLTKPIDYVISGIRPEQLTNGNCYRCAIPMDVPEFSQYVTARIVSVVASVEGVKSTESGKYHLQLAYNGSPFHDRNIQRDPLNFRTPSRARRYEYEIKENSPTFADHGESWSQHTNQVTPFSTWEISFPNTKTNRGLSFDRSSLTIKLSFVLEARIVDPAKAMLHRIAALGVPVPSTLRAPEHGVAPVAEQVLRLAAEPGSKETLLQHMYTQGSCTNGWDVVFNMGLNEINDALKDQYTNLKQRPEFSNTIEIETSSEEYPNVTVIDRFTIEYGYPLLSFNTNNSTDAKLEMAILKGEVQKCSKIGDNPEKCNSPESISGETLTAFVPMSKTAGTITVEGQQHNVLKVQLEMASGAFSLDKLELSDATKVAFNKQVKEYFASHEIVFLINQLDLTNIPTLEALKPKNFVFKPLQTPSGNQMLQLFIMTGNRELPSYSQAFLNNVPEPLPQGYSSSMIIKSERVFRDVLPQSLATSGWTLQGVDPGNPAKAWSAKFTAASVTATVDLSMLNRTVPSQYALREYSYWMPDGNNVQWSLADMKLTVQSSGQLLYGGRRSQSMQYIERVTLTVVPCLFGNCTQTFDNTLSTDVSIDAIAAMPLAVSGSGREQSIDIAMEGEGVAVSGKLSGGGPSGSDDLEAQVNQRIKDQIPPQIKRKLSIKFDAISVFALKNLLFPNDNYITFDACAIPGDLLLLGNFDKKKT</sequence>
<dbReference type="RefSeq" id="WP_124322447.1">
    <property type="nucleotide sequence ID" value="NZ_CP027753.1"/>
</dbReference>
<protein>
    <recommendedName>
        <fullName evidence="4">MACPF domain-containing protein</fullName>
    </recommendedName>
</protein>
<proteinExistence type="predicted"/>
<dbReference type="EMBL" id="CP027753">
    <property type="protein sequence ID" value="AZE51336.1"/>
    <property type="molecule type" value="Genomic_DNA"/>
</dbReference>
<evidence type="ECO:0000313" key="3">
    <source>
        <dbReference type="Proteomes" id="UP000268048"/>
    </source>
</evidence>
<gene>
    <name evidence="2" type="ORF">C4K04_5698</name>
</gene>